<reference evidence="9 11" key="1">
    <citation type="submission" date="2019-07" db="EMBL/GenBank/DDBJ databases">
        <title>Complete Genome Sequence of drought tolerant Plant Growth-Promoting Rhizobacterium Glutamicibacter halophytocola DR408.</title>
        <authorList>
            <person name="Nishu S.D."/>
            <person name="Lee T.K."/>
        </authorList>
    </citation>
    <scope>NUCLEOTIDE SEQUENCE [LARGE SCALE GENOMIC DNA]</scope>
    <source>
        <strain evidence="9 11">DR408</strain>
    </source>
</reference>
<evidence type="ECO:0000313" key="11">
    <source>
        <dbReference type="Proteomes" id="UP000320717"/>
    </source>
</evidence>
<evidence type="ECO:0000313" key="9">
    <source>
        <dbReference type="EMBL" id="QDY66319.1"/>
    </source>
</evidence>
<keyword evidence="6 8" id="KW-0472">Membrane</keyword>
<sequence>MPMVIVGLSVVVLLVLMMKFKLNGFISLLVVSALVAFWAVATGNFSVDGESAGLAQIPEVIKDGIGGQLGGTAVVVGLGAMIGRVMGDAGAAQRIANKILGVFGAKGVQWAMIVASMLIGVTMFYEVAFVILVPVAFTLVRATKVNLLWVGLPMSISLSTMHSFLPPHPGPTAVAGLYDASVGMTLAYGLMIAVPAGALMAMLWPRLPFVRKLDPKIPGGLLSDKEFEEKDLPSGFMSFFVALLPVILIAGSELILMAIGEGDDAWHHVLKMFGSPEISLLIALIVATIAFGPAQGRTMAQVGKSMSEGARAMAMIILVIGAGGAFKQVLVSAGIADYIAHHANNWDLNPIILAWLIAAILRIALGSATVAVSTAAGIAAPIVAATGASPELMVLATACGSLAFSHVNDPGFWMFKEYFSLNVGQAIAVRTTYTTVLAVLGLLGVLLLSTFIG</sequence>
<keyword evidence="11" id="KW-1185">Reference proteome</keyword>
<feature type="transmembrane region" description="Helical" evidence="8">
    <location>
        <begin position="352"/>
        <end position="380"/>
    </location>
</feature>
<name>A0A5B8I179_9MICC</name>
<feature type="transmembrane region" description="Helical" evidence="8">
    <location>
        <begin position="110"/>
        <end position="140"/>
    </location>
</feature>
<keyword evidence="4 8" id="KW-0812">Transmembrane</keyword>
<dbReference type="RefSeq" id="WP_060702603.1">
    <property type="nucleotide sequence ID" value="NZ_CP012750.1"/>
</dbReference>
<accession>A0A5B8I179</accession>
<feature type="transmembrane region" description="Helical" evidence="8">
    <location>
        <begin position="147"/>
        <end position="165"/>
    </location>
</feature>
<evidence type="ECO:0000256" key="7">
    <source>
        <dbReference type="ARBA" id="ARBA00049663"/>
    </source>
</evidence>
<proteinExistence type="inferred from homology"/>
<dbReference type="GO" id="GO:0005886">
    <property type="term" value="C:plasma membrane"/>
    <property type="evidence" value="ECO:0007669"/>
    <property type="project" value="UniProtKB-SubCell"/>
</dbReference>
<feature type="transmembrane region" description="Helical" evidence="8">
    <location>
        <begin position="433"/>
        <end position="452"/>
    </location>
</feature>
<evidence type="ECO:0000313" key="10">
    <source>
        <dbReference type="EMBL" id="UUX58418.1"/>
    </source>
</evidence>
<reference evidence="10" key="2">
    <citation type="journal article" date="2022" name="Pest Manag. Sci.">
        <title>Glutamicibacter halophytocola-mediated host fitness of potato tuber moth on Solanaceae crops.</title>
        <authorList>
            <person name="Wang W."/>
            <person name="Xiao G."/>
            <person name="Du G."/>
            <person name="Chang L."/>
            <person name="Yang Y."/>
            <person name="Ye J."/>
            <person name="Chen B."/>
        </authorList>
    </citation>
    <scope>NUCLEOTIDE SEQUENCE</scope>
    <source>
        <strain evidence="10">S2</strain>
    </source>
</reference>
<keyword evidence="2" id="KW-0813">Transport</keyword>
<dbReference type="KEGG" id="gar:AOZ07_14380"/>
<protein>
    <submittedName>
        <fullName evidence="9">Gluconate permease</fullName>
    </submittedName>
    <submittedName>
        <fullName evidence="10">Gluconate:H+ symporter</fullName>
    </submittedName>
</protein>
<keyword evidence="5 8" id="KW-1133">Transmembrane helix</keyword>
<feature type="transmembrane region" description="Helical" evidence="8">
    <location>
        <begin position="185"/>
        <end position="204"/>
    </location>
</feature>
<dbReference type="EMBL" id="CP042260">
    <property type="protein sequence ID" value="QDY66319.1"/>
    <property type="molecule type" value="Genomic_DNA"/>
</dbReference>
<feature type="transmembrane region" description="Helical" evidence="8">
    <location>
        <begin position="235"/>
        <end position="258"/>
    </location>
</feature>
<dbReference type="PANTHER" id="PTHR30354:SF22">
    <property type="entry name" value="HIGH-AFFINITY GLUCONATE TRANSPORTER"/>
    <property type="match status" value="1"/>
</dbReference>
<comment type="subcellular location">
    <subcellularLocation>
        <location evidence="1">Cell membrane</location>
        <topology evidence="1">Multi-pass membrane protein</topology>
    </subcellularLocation>
</comment>
<dbReference type="Pfam" id="PF02447">
    <property type="entry name" value="GntP_permease"/>
    <property type="match status" value="1"/>
</dbReference>
<dbReference type="NCBIfam" id="TIGR00791">
    <property type="entry name" value="gntP"/>
    <property type="match status" value="1"/>
</dbReference>
<dbReference type="PIRSF" id="PIRSF002746">
    <property type="entry name" value="Gluconate_transporter"/>
    <property type="match status" value="1"/>
</dbReference>
<organism evidence="10 12">
    <name type="scientific">Glutamicibacter halophytocola</name>
    <dbReference type="NCBI Taxonomy" id="1933880"/>
    <lineage>
        <taxon>Bacteria</taxon>
        <taxon>Bacillati</taxon>
        <taxon>Actinomycetota</taxon>
        <taxon>Actinomycetes</taxon>
        <taxon>Micrococcales</taxon>
        <taxon>Micrococcaceae</taxon>
        <taxon>Glutamicibacter</taxon>
    </lineage>
</organism>
<evidence type="ECO:0000256" key="6">
    <source>
        <dbReference type="ARBA" id="ARBA00023136"/>
    </source>
</evidence>
<evidence type="ECO:0000256" key="4">
    <source>
        <dbReference type="ARBA" id="ARBA00022692"/>
    </source>
</evidence>
<dbReference type="Proteomes" id="UP001060018">
    <property type="component" value="Chromosome"/>
</dbReference>
<feature type="transmembrane region" description="Helical" evidence="8">
    <location>
        <begin position="278"/>
        <end position="294"/>
    </location>
</feature>
<evidence type="ECO:0000256" key="5">
    <source>
        <dbReference type="ARBA" id="ARBA00022989"/>
    </source>
</evidence>
<evidence type="ECO:0000256" key="3">
    <source>
        <dbReference type="ARBA" id="ARBA00022475"/>
    </source>
</evidence>
<dbReference type="GO" id="GO:0015128">
    <property type="term" value="F:gluconate transmembrane transporter activity"/>
    <property type="evidence" value="ECO:0007669"/>
    <property type="project" value="InterPro"/>
</dbReference>
<feature type="transmembrane region" description="Helical" evidence="8">
    <location>
        <begin position="392"/>
        <end position="413"/>
    </location>
</feature>
<evidence type="ECO:0000313" key="12">
    <source>
        <dbReference type="Proteomes" id="UP001060018"/>
    </source>
</evidence>
<gene>
    <name evidence="9" type="ORF">FQA45_08305</name>
    <name evidence="10" type="ORF">NUH22_14120</name>
</gene>
<feature type="transmembrane region" description="Helical" evidence="8">
    <location>
        <begin position="315"/>
        <end position="340"/>
    </location>
</feature>
<dbReference type="Proteomes" id="UP000320717">
    <property type="component" value="Chromosome"/>
</dbReference>
<evidence type="ECO:0000256" key="1">
    <source>
        <dbReference type="ARBA" id="ARBA00004651"/>
    </source>
</evidence>
<dbReference type="OrthoDB" id="4325159at2"/>
<dbReference type="AlphaFoldDB" id="A0A5B8I179"/>
<evidence type="ECO:0000256" key="8">
    <source>
        <dbReference type="SAM" id="Phobius"/>
    </source>
</evidence>
<comment type="similarity">
    <text evidence="7">Belongs to the GntP permease family.</text>
</comment>
<keyword evidence="3" id="KW-1003">Cell membrane</keyword>
<dbReference type="InterPro" id="IPR003474">
    <property type="entry name" value="Glcn_transporter"/>
</dbReference>
<dbReference type="EMBL" id="CP102487">
    <property type="protein sequence ID" value="UUX58418.1"/>
    <property type="molecule type" value="Genomic_DNA"/>
</dbReference>
<evidence type="ECO:0000256" key="2">
    <source>
        <dbReference type="ARBA" id="ARBA00022448"/>
    </source>
</evidence>
<dbReference type="PANTHER" id="PTHR30354">
    <property type="entry name" value="GNT FAMILY GLUCONATE TRANSPORTER"/>
    <property type="match status" value="1"/>
</dbReference>